<dbReference type="AlphaFoldDB" id="A0AA51RSQ7"/>
<feature type="domain" description="GHMP kinase N-terminal" evidence="13">
    <location>
        <begin position="63"/>
        <end position="156"/>
    </location>
</feature>
<evidence type="ECO:0000259" key="14">
    <source>
        <dbReference type="Pfam" id="PF08544"/>
    </source>
</evidence>
<dbReference type="NCBIfam" id="NF002288">
    <property type="entry name" value="PRK01212.1-4"/>
    <property type="match status" value="1"/>
</dbReference>
<evidence type="ECO:0000313" key="15">
    <source>
        <dbReference type="EMBL" id="WMS86895.1"/>
    </source>
</evidence>
<dbReference type="PRINTS" id="PR00958">
    <property type="entry name" value="HOMSERKINASE"/>
</dbReference>
<keyword evidence="12" id="KW-0963">Cytoplasm</keyword>
<dbReference type="Gene3D" id="3.30.230.10">
    <property type="match status" value="1"/>
</dbReference>
<keyword evidence="8 12" id="KW-0547">Nucleotide-binding</keyword>
<dbReference type="InterPro" id="IPR006203">
    <property type="entry name" value="GHMP_knse_ATP-bd_CS"/>
</dbReference>
<accession>A0AA51RSQ7</accession>
<comment type="subcellular location">
    <subcellularLocation>
        <location evidence="12">Cytoplasm</location>
    </subcellularLocation>
</comment>
<evidence type="ECO:0000256" key="11">
    <source>
        <dbReference type="ARBA" id="ARBA00049375"/>
    </source>
</evidence>
<dbReference type="EMBL" id="CP133548">
    <property type="protein sequence ID" value="WMS86895.1"/>
    <property type="molecule type" value="Genomic_DNA"/>
</dbReference>
<keyword evidence="7 12" id="KW-0791">Threonine biosynthesis</keyword>
<evidence type="ECO:0000259" key="13">
    <source>
        <dbReference type="Pfam" id="PF00288"/>
    </source>
</evidence>
<comment type="pathway">
    <text evidence="1 12">Amino-acid biosynthesis; L-threonine biosynthesis; L-threonine from L-aspartate: step 4/5.</text>
</comment>
<dbReference type="GO" id="GO:0004413">
    <property type="term" value="F:homoserine kinase activity"/>
    <property type="evidence" value="ECO:0007669"/>
    <property type="project" value="UniProtKB-UniRule"/>
</dbReference>
<dbReference type="Gene3D" id="3.30.70.890">
    <property type="entry name" value="GHMP kinase, C-terminal domain"/>
    <property type="match status" value="1"/>
</dbReference>
<evidence type="ECO:0000313" key="16">
    <source>
        <dbReference type="Proteomes" id="UP001239782"/>
    </source>
</evidence>
<evidence type="ECO:0000256" key="4">
    <source>
        <dbReference type="ARBA" id="ARBA00017858"/>
    </source>
</evidence>
<dbReference type="InterPro" id="IPR036554">
    <property type="entry name" value="GHMP_kinase_C_sf"/>
</dbReference>
<dbReference type="PANTHER" id="PTHR20861">
    <property type="entry name" value="HOMOSERINE/4-DIPHOSPHOCYTIDYL-2-C-METHYL-D-ERYTHRITOL KINASE"/>
    <property type="match status" value="1"/>
</dbReference>
<dbReference type="SUPFAM" id="SSF55060">
    <property type="entry name" value="GHMP Kinase, C-terminal domain"/>
    <property type="match status" value="1"/>
</dbReference>
<dbReference type="PANTHER" id="PTHR20861:SF1">
    <property type="entry name" value="HOMOSERINE KINASE"/>
    <property type="match status" value="1"/>
</dbReference>
<evidence type="ECO:0000256" key="8">
    <source>
        <dbReference type="ARBA" id="ARBA00022741"/>
    </source>
</evidence>
<comment type="function">
    <text evidence="12">Catalyzes the ATP-dependent phosphorylation of L-homoserine to L-homoserine phosphate.</text>
</comment>
<keyword evidence="16" id="KW-1185">Reference proteome</keyword>
<dbReference type="HAMAP" id="MF_00384">
    <property type="entry name" value="Homoser_kinase"/>
    <property type="match status" value="1"/>
</dbReference>
<dbReference type="Pfam" id="PF08544">
    <property type="entry name" value="GHMP_kinases_C"/>
    <property type="match status" value="1"/>
</dbReference>
<dbReference type="Proteomes" id="UP001239782">
    <property type="component" value="Chromosome"/>
</dbReference>
<dbReference type="GO" id="GO:0005737">
    <property type="term" value="C:cytoplasm"/>
    <property type="evidence" value="ECO:0007669"/>
    <property type="project" value="UniProtKB-SubCell"/>
</dbReference>
<evidence type="ECO:0000256" key="12">
    <source>
        <dbReference type="HAMAP-Rule" id="MF_00384"/>
    </source>
</evidence>
<dbReference type="PIRSF" id="PIRSF000676">
    <property type="entry name" value="Homoser_kin"/>
    <property type="match status" value="1"/>
</dbReference>
<dbReference type="InterPro" id="IPR006204">
    <property type="entry name" value="GHMP_kinase_N_dom"/>
</dbReference>
<comment type="similarity">
    <text evidence="2 12">Belongs to the GHMP kinase family. Homoserine kinase subfamily.</text>
</comment>
<dbReference type="KEGG" id="plei:Q9312_16895"/>
<dbReference type="GO" id="GO:0009088">
    <property type="term" value="P:threonine biosynthetic process"/>
    <property type="evidence" value="ECO:0007669"/>
    <property type="project" value="UniProtKB-UniRule"/>
</dbReference>
<name>A0AA51RSQ7_9GAMM</name>
<dbReference type="InterPro" id="IPR013750">
    <property type="entry name" value="GHMP_kinase_C_dom"/>
</dbReference>
<keyword evidence="10 12" id="KW-0067">ATP-binding</keyword>
<comment type="catalytic activity">
    <reaction evidence="11 12">
        <text>L-homoserine + ATP = O-phospho-L-homoserine + ADP + H(+)</text>
        <dbReference type="Rhea" id="RHEA:13985"/>
        <dbReference type="ChEBI" id="CHEBI:15378"/>
        <dbReference type="ChEBI" id="CHEBI:30616"/>
        <dbReference type="ChEBI" id="CHEBI:57476"/>
        <dbReference type="ChEBI" id="CHEBI:57590"/>
        <dbReference type="ChEBI" id="CHEBI:456216"/>
        <dbReference type="EC" id="2.7.1.39"/>
    </reaction>
</comment>
<evidence type="ECO:0000256" key="7">
    <source>
        <dbReference type="ARBA" id="ARBA00022697"/>
    </source>
</evidence>
<dbReference type="RefSeq" id="WP_309202031.1">
    <property type="nucleotide sequence ID" value="NZ_CP133548.1"/>
</dbReference>
<dbReference type="GO" id="GO:0005524">
    <property type="term" value="F:ATP binding"/>
    <property type="evidence" value="ECO:0007669"/>
    <property type="project" value="UniProtKB-UniRule"/>
</dbReference>
<dbReference type="NCBIfam" id="TIGR00191">
    <property type="entry name" value="thrB"/>
    <property type="match status" value="1"/>
</dbReference>
<evidence type="ECO:0000256" key="6">
    <source>
        <dbReference type="ARBA" id="ARBA00022679"/>
    </source>
</evidence>
<evidence type="ECO:0000256" key="10">
    <source>
        <dbReference type="ARBA" id="ARBA00022840"/>
    </source>
</evidence>
<keyword evidence="9 12" id="KW-0418">Kinase</keyword>
<dbReference type="SUPFAM" id="SSF54211">
    <property type="entry name" value="Ribosomal protein S5 domain 2-like"/>
    <property type="match status" value="1"/>
</dbReference>
<proteinExistence type="inferred from homology"/>
<keyword evidence="6 12" id="KW-0808">Transferase</keyword>
<sequence>MPSITVFAPASIGNFIVGFDVLGAAIKTDDRLLGDTLTISDDKPAGYSAEGEFAFRLPQDKDNLVIKTASFFNQQLALLQPDIKAQKLTFKLSKNLPIGSGLGSSSSSIVATLYGLNQWYQSPFSQDQLLLWSAKIEGGNAGAEHYDNVAPCLLGGLQLINEEALPVCRRLPFFNNLYFAFCFPDIEITTRKAREVLPKTLTLQQAINMQKRLATFTAACFEHDQSSAIQSLLDDSIQPSRQSLIPNFDQAHQLALNNGALAFAISGSGPTCFAVCPSQEIAQTLAPRLQKTLQQGPHSFHWVSQIDELGARLL</sequence>
<feature type="domain" description="GHMP kinase C-terminal" evidence="14">
    <location>
        <begin position="229"/>
        <end position="292"/>
    </location>
</feature>
<evidence type="ECO:0000256" key="5">
    <source>
        <dbReference type="ARBA" id="ARBA00022605"/>
    </source>
</evidence>
<keyword evidence="5 12" id="KW-0028">Amino-acid biosynthesis</keyword>
<dbReference type="PROSITE" id="PS00627">
    <property type="entry name" value="GHMP_KINASES_ATP"/>
    <property type="match status" value="1"/>
</dbReference>
<evidence type="ECO:0000256" key="3">
    <source>
        <dbReference type="ARBA" id="ARBA00012078"/>
    </source>
</evidence>
<dbReference type="EC" id="2.7.1.39" evidence="3 12"/>
<organism evidence="15 16">
    <name type="scientific">Pleionea litopenaei</name>
    <dbReference type="NCBI Taxonomy" id="3070815"/>
    <lineage>
        <taxon>Bacteria</taxon>
        <taxon>Pseudomonadati</taxon>
        <taxon>Pseudomonadota</taxon>
        <taxon>Gammaproteobacteria</taxon>
        <taxon>Oceanospirillales</taxon>
        <taxon>Pleioneaceae</taxon>
        <taxon>Pleionea</taxon>
    </lineage>
</organism>
<evidence type="ECO:0000256" key="2">
    <source>
        <dbReference type="ARBA" id="ARBA00007370"/>
    </source>
</evidence>
<protein>
    <recommendedName>
        <fullName evidence="4 12">Homoserine kinase</fullName>
        <shortName evidence="12">HK</shortName>
        <shortName evidence="12">HSK</shortName>
        <ecNumber evidence="3 12">2.7.1.39</ecNumber>
    </recommendedName>
</protein>
<reference evidence="15 16" key="1">
    <citation type="submission" date="2023-08" db="EMBL/GenBank/DDBJ databases">
        <title>Pleionea litopenaei sp. nov., isolated from stomach of juvenile Litopenaeus vannamei.</title>
        <authorList>
            <person name="Rho A.M."/>
            <person name="Hwang C.Y."/>
        </authorList>
    </citation>
    <scope>NUCLEOTIDE SEQUENCE [LARGE SCALE GENOMIC DNA]</scope>
    <source>
        <strain evidence="15 16">HL-JVS1</strain>
    </source>
</reference>
<dbReference type="Pfam" id="PF00288">
    <property type="entry name" value="GHMP_kinases_N"/>
    <property type="match status" value="1"/>
</dbReference>
<evidence type="ECO:0000256" key="1">
    <source>
        <dbReference type="ARBA" id="ARBA00005015"/>
    </source>
</evidence>
<evidence type="ECO:0000256" key="9">
    <source>
        <dbReference type="ARBA" id="ARBA00022777"/>
    </source>
</evidence>
<feature type="binding site" evidence="12">
    <location>
        <begin position="97"/>
        <end position="107"/>
    </location>
    <ligand>
        <name>ATP</name>
        <dbReference type="ChEBI" id="CHEBI:30616"/>
    </ligand>
</feature>
<dbReference type="InterPro" id="IPR014721">
    <property type="entry name" value="Ribsml_uS5_D2-typ_fold_subgr"/>
</dbReference>
<dbReference type="InterPro" id="IPR020568">
    <property type="entry name" value="Ribosomal_Su5_D2-typ_SF"/>
</dbReference>
<gene>
    <name evidence="12 15" type="primary">thrB</name>
    <name evidence="15" type="ORF">Q9312_16895</name>
</gene>
<dbReference type="InterPro" id="IPR000870">
    <property type="entry name" value="Homoserine_kinase"/>
</dbReference>